<proteinExistence type="predicted"/>
<reference evidence="1" key="1">
    <citation type="submission" date="2014-09" db="EMBL/GenBank/DDBJ databases">
        <authorList>
            <person name="Magalhaes I.L.F."/>
            <person name="Oliveira U."/>
            <person name="Santos F.R."/>
            <person name="Vidigal T.H.D.A."/>
            <person name="Brescovit A.D."/>
            <person name="Santos A.J."/>
        </authorList>
    </citation>
    <scope>NUCLEOTIDE SEQUENCE</scope>
    <source>
        <tissue evidence="1">Shoot tissue taken approximately 20 cm above the soil surface</tissue>
    </source>
</reference>
<dbReference type="EMBL" id="GBRH01263937">
    <property type="protein sequence ID" value="JAD33958.1"/>
    <property type="molecule type" value="Transcribed_RNA"/>
</dbReference>
<evidence type="ECO:0000313" key="1">
    <source>
        <dbReference type="EMBL" id="JAD33958.1"/>
    </source>
</evidence>
<organism evidence="1">
    <name type="scientific">Arundo donax</name>
    <name type="common">Giant reed</name>
    <name type="synonym">Donax arundinaceus</name>
    <dbReference type="NCBI Taxonomy" id="35708"/>
    <lineage>
        <taxon>Eukaryota</taxon>
        <taxon>Viridiplantae</taxon>
        <taxon>Streptophyta</taxon>
        <taxon>Embryophyta</taxon>
        <taxon>Tracheophyta</taxon>
        <taxon>Spermatophyta</taxon>
        <taxon>Magnoliopsida</taxon>
        <taxon>Liliopsida</taxon>
        <taxon>Poales</taxon>
        <taxon>Poaceae</taxon>
        <taxon>PACMAD clade</taxon>
        <taxon>Arundinoideae</taxon>
        <taxon>Arundineae</taxon>
        <taxon>Arundo</taxon>
    </lineage>
</organism>
<accession>A0A0A8Z8D4</accession>
<name>A0A0A8Z8D4_ARUDO</name>
<sequence>MRIALHIALVYYIILGLL</sequence>
<reference evidence="1" key="2">
    <citation type="journal article" date="2015" name="Data Brief">
        <title>Shoot transcriptome of the giant reed, Arundo donax.</title>
        <authorList>
            <person name="Barrero R.A."/>
            <person name="Guerrero F.D."/>
            <person name="Moolhuijzen P."/>
            <person name="Goolsby J.A."/>
            <person name="Tidwell J."/>
            <person name="Bellgard S.E."/>
            <person name="Bellgard M.I."/>
        </authorList>
    </citation>
    <scope>NUCLEOTIDE SEQUENCE</scope>
    <source>
        <tissue evidence="1">Shoot tissue taken approximately 20 cm above the soil surface</tissue>
    </source>
</reference>
<dbReference type="AlphaFoldDB" id="A0A0A8Z8D4"/>
<protein>
    <submittedName>
        <fullName evidence="1">Uncharacterized protein</fullName>
    </submittedName>
</protein>